<keyword evidence="5" id="KW-0276">Fatty acid metabolism</keyword>
<evidence type="ECO:0000256" key="5">
    <source>
        <dbReference type="ARBA" id="ARBA00022832"/>
    </source>
</evidence>
<evidence type="ECO:0000256" key="1">
    <source>
        <dbReference type="ARBA" id="ARBA00004141"/>
    </source>
</evidence>
<evidence type="ECO:0000256" key="3">
    <source>
        <dbReference type="ARBA" id="ARBA00022516"/>
    </source>
</evidence>
<feature type="transmembrane region" description="Helical" evidence="14">
    <location>
        <begin position="216"/>
        <end position="238"/>
    </location>
</feature>
<keyword evidence="7 12" id="KW-0560">Oxidoreductase</keyword>
<feature type="transmembrane region" description="Helical" evidence="14">
    <location>
        <begin position="76"/>
        <end position="94"/>
    </location>
</feature>
<keyword evidence="8" id="KW-0408">Iron</keyword>
<dbReference type="EMBL" id="NNAY01000011">
    <property type="protein sequence ID" value="OXU32034.1"/>
    <property type="molecule type" value="Genomic_DNA"/>
</dbReference>
<keyword evidence="11 12" id="KW-0275">Fatty acid biosynthesis</keyword>
<dbReference type="Pfam" id="PF00487">
    <property type="entry name" value="FA_desaturase"/>
    <property type="match status" value="1"/>
</dbReference>
<name>A0A232FMU2_9HYME</name>
<comment type="domain">
    <text evidence="12">The histidine box domains are involved in binding the catalytic metal ions.</text>
</comment>
<protein>
    <recommendedName>
        <fullName evidence="15">Fatty acid desaturase domain-containing protein</fullName>
    </recommendedName>
</protein>
<evidence type="ECO:0000256" key="7">
    <source>
        <dbReference type="ARBA" id="ARBA00023002"/>
    </source>
</evidence>
<comment type="similarity">
    <text evidence="2 12">Belongs to the fatty acid desaturase type 1 family.</text>
</comment>
<dbReference type="InterPro" id="IPR005804">
    <property type="entry name" value="FA_desaturase_dom"/>
</dbReference>
<feature type="compositionally biased region" description="Polar residues" evidence="13">
    <location>
        <begin position="362"/>
        <end position="373"/>
    </location>
</feature>
<dbReference type="CDD" id="cd03505">
    <property type="entry name" value="Delta9-FADS-like"/>
    <property type="match status" value="1"/>
</dbReference>
<sequence length="373" mass="42980">MAVQVVTLEQREEKVKKDEPGSEMYDGDGVLLQKLGTDPNYRHQFVPGIVLIFVILHIAAVYGFYLAFRSSIITPIWAYLVALASSQGIMLGAHRGFSHNSFKMTAAVQIMFVILQTISGQNHIYWWVRDHRLHHKYCDTDADPYNASRGFFFSHIGWLMSRKHPLVSEKGKTIDMSDIEANKFVAFQRRFFVPMFLVFCVLIPTAVPVYCWNESLWNSFFISFVLRYVAVLNMTWCINSVAHMHGTQEFDRLEHFVMALFSELSLYTRISLNSRHGHLYCRRISARQSYFGDLVSLGEGWHNYHHSFPWDHAFSEFGYKGGVSTNFLYFLRDLGLVYDLKKASRKVVYGHSQRHGDGTLGTEKSTLSNPKSL</sequence>
<dbReference type="GO" id="GO:0004768">
    <property type="term" value="F:stearoyl-CoA 9-desaturase activity"/>
    <property type="evidence" value="ECO:0007669"/>
    <property type="project" value="TreeGrafter"/>
</dbReference>
<evidence type="ECO:0000256" key="4">
    <source>
        <dbReference type="ARBA" id="ARBA00022692"/>
    </source>
</evidence>
<feature type="transmembrane region" description="Helical" evidence="14">
    <location>
        <begin position="45"/>
        <end position="64"/>
    </location>
</feature>
<feature type="transmembrane region" description="Helical" evidence="14">
    <location>
        <begin position="191"/>
        <end position="210"/>
    </location>
</feature>
<evidence type="ECO:0000256" key="14">
    <source>
        <dbReference type="SAM" id="Phobius"/>
    </source>
</evidence>
<dbReference type="STRING" id="543379.A0A232FMU2"/>
<comment type="cofactor">
    <cofactor evidence="12">
        <name>Fe(2+)</name>
        <dbReference type="ChEBI" id="CHEBI:29033"/>
    </cofactor>
</comment>
<dbReference type="Proteomes" id="UP000215335">
    <property type="component" value="Unassembled WGS sequence"/>
</dbReference>
<evidence type="ECO:0000256" key="11">
    <source>
        <dbReference type="ARBA" id="ARBA00023160"/>
    </source>
</evidence>
<dbReference type="InterPro" id="IPR015876">
    <property type="entry name" value="Acyl-CoA_DS"/>
</dbReference>
<keyword evidence="4 12" id="KW-0812">Transmembrane</keyword>
<evidence type="ECO:0000256" key="9">
    <source>
        <dbReference type="ARBA" id="ARBA00023098"/>
    </source>
</evidence>
<dbReference type="AlphaFoldDB" id="A0A232FMU2"/>
<accession>A0A232FMU2</accession>
<dbReference type="PANTHER" id="PTHR11351:SF92">
    <property type="entry name" value="ACYL-COA DESATURASE 2-LIKE PROTEIN"/>
    <property type="match status" value="1"/>
</dbReference>
<proteinExistence type="inferred from homology"/>
<keyword evidence="10 14" id="KW-0472">Membrane</keyword>
<dbReference type="PRINTS" id="PR00075">
    <property type="entry name" value="FACDDSATRASE"/>
</dbReference>
<keyword evidence="9" id="KW-0443">Lipid metabolism</keyword>
<keyword evidence="3 12" id="KW-0444">Lipid biosynthesis</keyword>
<feature type="region of interest" description="Disordered" evidence="13">
    <location>
        <begin position="352"/>
        <end position="373"/>
    </location>
</feature>
<dbReference type="OrthoDB" id="10260134at2759"/>
<gene>
    <name evidence="16" type="ORF">TSAR_004332</name>
</gene>
<dbReference type="GO" id="GO:0005789">
    <property type="term" value="C:endoplasmic reticulum membrane"/>
    <property type="evidence" value="ECO:0007669"/>
    <property type="project" value="TreeGrafter"/>
</dbReference>
<dbReference type="GO" id="GO:0006636">
    <property type="term" value="P:unsaturated fatty acid biosynthetic process"/>
    <property type="evidence" value="ECO:0007669"/>
    <property type="project" value="TreeGrafter"/>
</dbReference>
<evidence type="ECO:0000313" key="16">
    <source>
        <dbReference type="EMBL" id="OXU32034.1"/>
    </source>
</evidence>
<evidence type="ECO:0000256" key="12">
    <source>
        <dbReference type="RuleBase" id="RU000581"/>
    </source>
</evidence>
<evidence type="ECO:0000256" key="2">
    <source>
        <dbReference type="ARBA" id="ARBA00009295"/>
    </source>
</evidence>
<feature type="transmembrane region" description="Helical" evidence="14">
    <location>
        <begin position="106"/>
        <end position="128"/>
    </location>
</feature>
<evidence type="ECO:0000256" key="13">
    <source>
        <dbReference type="SAM" id="MobiDB-lite"/>
    </source>
</evidence>
<keyword evidence="17" id="KW-1185">Reference proteome</keyword>
<evidence type="ECO:0000313" key="17">
    <source>
        <dbReference type="Proteomes" id="UP000215335"/>
    </source>
</evidence>
<evidence type="ECO:0000256" key="8">
    <source>
        <dbReference type="ARBA" id="ARBA00023004"/>
    </source>
</evidence>
<evidence type="ECO:0000256" key="10">
    <source>
        <dbReference type="ARBA" id="ARBA00023136"/>
    </source>
</evidence>
<comment type="subcellular location">
    <subcellularLocation>
        <location evidence="1">Membrane</location>
        <topology evidence="1">Multi-pass membrane protein</topology>
    </subcellularLocation>
</comment>
<dbReference type="GO" id="GO:0005506">
    <property type="term" value="F:iron ion binding"/>
    <property type="evidence" value="ECO:0007669"/>
    <property type="project" value="TreeGrafter"/>
</dbReference>
<dbReference type="PANTHER" id="PTHR11351">
    <property type="entry name" value="ACYL-COA DESATURASE"/>
    <property type="match status" value="1"/>
</dbReference>
<keyword evidence="6 14" id="KW-1133">Transmembrane helix</keyword>
<evidence type="ECO:0000256" key="6">
    <source>
        <dbReference type="ARBA" id="ARBA00022989"/>
    </source>
</evidence>
<reference evidence="16 17" key="1">
    <citation type="journal article" date="2017" name="Curr. Biol.">
        <title>The Evolution of Venom by Co-option of Single-Copy Genes.</title>
        <authorList>
            <person name="Martinson E.O."/>
            <person name="Mrinalini"/>
            <person name="Kelkar Y.D."/>
            <person name="Chang C.H."/>
            <person name="Werren J.H."/>
        </authorList>
    </citation>
    <scope>NUCLEOTIDE SEQUENCE [LARGE SCALE GENOMIC DNA]</scope>
    <source>
        <strain evidence="16 17">Alberta</strain>
        <tissue evidence="16">Whole body</tissue>
    </source>
</reference>
<feature type="domain" description="Fatty acid desaturase" evidence="15">
    <location>
        <begin position="77"/>
        <end position="310"/>
    </location>
</feature>
<organism evidence="16 17">
    <name type="scientific">Trichomalopsis sarcophagae</name>
    <dbReference type="NCBI Taxonomy" id="543379"/>
    <lineage>
        <taxon>Eukaryota</taxon>
        <taxon>Metazoa</taxon>
        <taxon>Ecdysozoa</taxon>
        <taxon>Arthropoda</taxon>
        <taxon>Hexapoda</taxon>
        <taxon>Insecta</taxon>
        <taxon>Pterygota</taxon>
        <taxon>Neoptera</taxon>
        <taxon>Endopterygota</taxon>
        <taxon>Hymenoptera</taxon>
        <taxon>Apocrita</taxon>
        <taxon>Proctotrupomorpha</taxon>
        <taxon>Chalcidoidea</taxon>
        <taxon>Pteromalidae</taxon>
        <taxon>Pteromalinae</taxon>
        <taxon>Trichomalopsis</taxon>
    </lineage>
</organism>
<evidence type="ECO:0000259" key="15">
    <source>
        <dbReference type="Pfam" id="PF00487"/>
    </source>
</evidence>
<comment type="caution">
    <text evidence="16">The sequence shown here is derived from an EMBL/GenBank/DDBJ whole genome shotgun (WGS) entry which is preliminary data.</text>
</comment>